<dbReference type="EMBL" id="LAVV01010191">
    <property type="protein sequence ID" value="KNZ49414.1"/>
    <property type="molecule type" value="Genomic_DNA"/>
</dbReference>
<organism evidence="2 3">
    <name type="scientific">Puccinia sorghi</name>
    <dbReference type="NCBI Taxonomy" id="27349"/>
    <lineage>
        <taxon>Eukaryota</taxon>
        <taxon>Fungi</taxon>
        <taxon>Dikarya</taxon>
        <taxon>Basidiomycota</taxon>
        <taxon>Pucciniomycotina</taxon>
        <taxon>Pucciniomycetes</taxon>
        <taxon>Pucciniales</taxon>
        <taxon>Pucciniaceae</taxon>
        <taxon>Puccinia</taxon>
    </lineage>
</organism>
<accession>A0A0L6ULM1</accession>
<proteinExistence type="predicted"/>
<name>A0A0L6ULM1_9BASI</name>
<dbReference type="Proteomes" id="UP000037035">
    <property type="component" value="Unassembled WGS sequence"/>
</dbReference>
<keyword evidence="1" id="KW-0472">Membrane</keyword>
<keyword evidence="3" id="KW-1185">Reference proteome</keyword>
<feature type="transmembrane region" description="Helical" evidence="1">
    <location>
        <begin position="65"/>
        <end position="90"/>
    </location>
</feature>
<reference evidence="2 3" key="1">
    <citation type="submission" date="2015-08" db="EMBL/GenBank/DDBJ databases">
        <title>Next Generation Sequencing and Analysis of the Genome of Puccinia sorghi L Schw, the Causal Agent of Maize Common Rust.</title>
        <authorList>
            <person name="Rochi L."/>
            <person name="Burguener G."/>
            <person name="Darino M."/>
            <person name="Turjanski A."/>
            <person name="Kreff E."/>
            <person name="Dieguez M.J."/>
            <person name="Sacco F."/>
        </authorList>
    </citation>
    <scope>NUCLEOTIDE SEQUENCE [LARGE SCALE GENOMIC DNA]</scope>
    <source>
        <strain evidence="2 3">RO10H11247</strain>
    </source>
</reference>
<gene>
    <name evidence="2" type="ORF">VP01_5023g1</name>
</gene>
<comment type="caution">
    <text evidence="2">The sequence shown here is derived from an EMBL/GenBank/DDBJ whole genome shotgun (WGS) entry which is preliminary data.</text>
</comment>
<protein>
    <submittedName>
        <fullName evidence="2">Uncharacterized protein</fullName>
    </submittedName>
</protein>
<sequence length="371" mass="44352">MQYAYGEPHRQILSWKQSALKPKNFKNLLCLNKWFQIPCNTFSILSCLSQHLTNETEKCFINHAYIIKFVFTFIICYIYYRVFFCFSLLLNEEISIKKKIKKSLKKIFTVFLKNSKHFSWIIFLHLLIISLEFIHTTNKYTIHKFPFLSKEINRLFPRISQTEKGQEEIFPANLVIIYENTTEIDRKKEMIRRGTMANYHQVESMPPKFRVRSMKFIERRSVMIKVVVNRLLTGEFTRVRRLEIILQLRHPWQVLEGVTRSKQEDLGFDIEESLWMRFNLDCGFIGVNGIEFHGTSDYKTSFLKLANRFNITGFSETVGHHFFRRNESSILFLFLHFLQNFHHYVDVFVLDCGHEIECVVIFHSRVLLLEI</sequence>
<evidence type="ECO:0000256" key="1">
    <source>
        <dbReference type="SAM" id="Phobius"/>
    </source>
</evidence>
<feature type="transmembrane region" description="Helical" evidence="1">
    <location>
        <begin position="111"/>
        <end position="134"/>
    </location>
</feature>
<evidence type="ECO:0000313" key="2">
    <source>
        <dbReference type="EMBL" id="KNZ49414.1"/>
    </source>
</evidence>
<keyword evidence="1" id="KW-0812">Transmembrane</keyword>
<keyword evidence="1" id="KW-1133">Transmembrane helix</keyword>
<dbReference type="VEuPathDB" id="FungiDB:VP01_5023g1"/>
<evidence type="ECO:0000313" key="3">
    <source>
        <dbReference type="Proteomes" id="UP000037035"/>
    </source>
</evidence>
<dbReference type="AlphaFoldDB" id="A0A0L6ULM1"/>